<dbReference type="EMBL" id="JAFBBP010000001">
    <property type="protein sequence ID" value="MBM7494155.1"/>
    <property type="molecule type" value="Genomic_DNA"/>
</dbReference>
<keyword evidence="4" id="KW-0547">Nucleotide-binding</keyword>
<evidence type="ECO:0000256" key="4">
    <source>
        <dbReference type="ARBA" id="ARBA00022741"/>
    </source>
</evidence>
<evidence type="ECO:0000256" key="7">
    <source>
        <dbReference type="ARBA" id="ARBA00023136"/>
    </source>
</evidence>
<comment type="caution">
    <text evidence="11">The sequence shown here is derived from an EMBL/GenBank/DDBJ whole genome shotgun (WGS) entry which is preliminary data.</text>
</comment>
<dbReference type="InterPro" id="IPR005894">
    <property type="entry name" value="DrrA"/>
</dbReference>
<dbReference type="Proteomes" id="UP000764837">
    <property type="component" value="Unassembled WGS sequence"/>
</dbReference>
<dbReference type="SUPFAM" id="SSF52540">
    <property type="entry name" value="P-loop containing nucleoside triphosphate hydrolases"/>
    <property type="match status" value="1"/>
</dbReference>
<name>A0ABS2M135_9ACTN</name>
<keyword evidence="6" id="KW-1278">Translocase</keyword>
<dbReference type="PANTHER" id="PTHR42711">
    <property type="entry name" value="ABC TRANSPORTER ATP-BINDING PROTEIN"/>
    <property type="match status" value="1"/>
</dbReference>
<keyword evidence="8" id="KW-0046">Antibiotic resistance</keyword>
<dbReference type="Pfam" id="PF13732">
    <property type="entry name" value="DrrA1-3_C"/>
    <property type="match status" value="1"/>
</dbReference>
<evidence type="ECO:0000256" key="9">
    <source>
        <dbReference type="ARBA" id="ARBA00049985"/>
    </source>
</evidence>
<evidence type="ECO:0000256" key="1">
    <source>
        <dbReference type="ARBA" id="ARBA00004413"/>
    </source>
</evidence>
<proteinExistence type="inferred from homology"/>
<comment type="subcellular location">
    <subcellularLocation>
        <location evidence="1">Cell membrane</location>
        <topology evidence="1">Peripheral membrane protein</topology>
        <orientation evidence="1">Cytoplasmic side</orientation>
    </subcellularLocation>
</comment>
<dbReference type="Gene3D" id="3.40.50.300">
    <property type="entry name" value="P-loop containing nucleotide triphosphate hydrolases"/>
    <property type="match status" value="1"/>
</dbReference>
<reference evidence="11 12" key="1">
    <citation type="submission" date="2021-01" db="EMBL/GenBank/DDBJ databases">
        <title>Sequencing the genomes of 1000 actinobacteria strains.</title>
        <authorList>
            <person name="Klenk H.-P."/>
        </authorList>
    </citation>
    <scope>NUCLEOTIDE SEQUENCE [LARGE SCALE GENOMIC DNA]</scope>
    <source>
        <strain evidence="11 12">DSM 100204</strain>
    </source>
</reference>
<evidence type="ECO:0000256" key="8">
    <source>
        <dbReference type="ARBA" id="ARBA00023251"/>
    </source>
</evidence>
<dbReference type="InterPro" id="IPR027417">
    <property type="entry name" value="P-loop_NTPase"/>
</dbReference>
<dbReference type="RefSeq" id="WP_204944769.1">
    <property type="nucleotide sequence ID" value="NZ_JAFBBP010000001.1"/>
</dbReference>
<feature type="domain" description="ABC transporter" evidence="10">
    <location>
        <begin position="6"/>
        <end position="237"/>
    </location>
</feature>
<evidence type="ECO:0000259" key="10">
    <source>
        <dbReference type="PROSITE" id="PS50893"/>
    </source>
</evidence>
<evidence type="ECO:0000313" key="12">
    <source>
        <dbReference type="Proteomes" id="UP000764837"/>
    </source>
</evidence>
<keyword evidence="7" id="KW-0472">Membrane</keyword>
<dbReference type="Pfam" id="PF00005">
    <property type="entry name" value="ABC_tran"/>
    <property type="match status" value="1"/>
</dbReference>
<dbReference type="InterPro" id="IPR003439">
    <property type="entry name" value="ABC_transporter-like_ATP-bd"/>
</dbReference>
<dbReference type="InterPro" id="IPR017871">
    <property type="entry name" value="ABC_transporter-like_CS"/>
</dbReference>
<keyword evidence="2" id="KW-0813">Transport</keyword>
<dbReference type="NCBIfam" id="TIGR01188">
    <property type="entry name" value="drrA"/>
    <property type="match status" value="1"/>
</dbReference>
<dbReference type="InterPro" id="IPR025302">
    <property type="entry name" value="DrrA1/2-like_C"/>
</dbReference>
<dbReference type="InterPro" id="IPR050763">
    <property type="entry name" value="ABC_transporter_ATP-binding"/>
</dbReference>
<gene>
    <name evidence="11" type="ORF">JOD64_005377</name>
</gene>
<evidence type="ECO:0000313" key="11">
    <source>
        <dbReference type="EMBL" id="MBM7494155.1"/>
    </source>
</evidence>
<evidence type="ECO:0000256" key="6">
    <source>
        <dbReference type="ARBA" id="ARBA00022967"/>
    </source>
</evidence>
<dbReference type="PROSITE" id="PS50893">
    <property type="entry name" value="ABC_TRANSPORTER_2"/>
    <property type="match status" value="1"/>
</dbReference>
<dbReference type="PROSITE" id="PS00211">
    <property type="entry name" value="ABC_TRANSPORTER_1"/>
    <property type="match status" value="1"/>
</dbReference>
<dbReference type="InterPro" id="IPR003593">
    <property type="entry name" value="AAA+_ATPase"/>
</dbReference>
<protein>
    <submittedName>
        <fullName evidence="11">ABC-2 type transport system ATP-binding protein</fullName>
    </submittedName>
</protein>
<evidence type="ECO:0000256" key="3">
    <source>
        <dbReference type="ARBA" id="ARBA00022475"/>
    </source>
</evidence>
<dbReference type="SMART" id="SM00382">
    <property type="entry name" value="AAA"/>
    <property type="match status" value="1"/>
</dbReference>
<evidence type="ECO:0000256" key="5">
    <source>
        <dbReference type="ARBA" id="ARBA00022840"/>
    </source>
</evidence>
<keyword evidence="5 11" id="KW-0067">ATP-binding</keyword>
<comment type="similarity">
    <text evidence="9">Belongs to the ABC transporter superfamily. Drug exporter-1 (DrugE1) (TC 3.A.1.105) family.</text>
</comment>
<dbReference type="PANTHER" id="PTHR42711:SF19">
    <property type="entry name" value="DOXORUBICIN RESISTANCE ATP-BINDING PROTEIN DRRA"/>
    <property type="match status" value="1"/>
</dbReference>
<keyword evidence="12" id="KW-1185">Reference proteome</keyword>
<keyword evidence="3" id="KW-1003">Cell membrane</keyword>
<dbReference type="GO" id="GO:0005524">
    <property type="term" value="F:ATP binding"/>
    <property type="evidence" value="ECO:0007669"/>
    <property type="project" value="UniProtKB-KW"/>
</dbReference>
<evidence type="ECO:0000256" key="2">
    <source>
        <dbReference type="ARBA" id="ARBA00022448"/>
    </source>
</evidence>
<organism evidence="11 12">
    <name type="scientific">Micromonospora luteifusca</name>
    <dbReference type="NCBI Taxonomy" id="709860"/>
    <lineage>
        <taxon>Bacteria</taxon>
        <taxon>Bacillati</taxon>
        <taxon>Actinomycetota</taxon>
        <taxon>Actinomycetes</taxon>
        <taxon>Micromonosporales</taxon>
        <taxon>Micromonosporaceae</taxon>
        <taxon>Micromonospora</taxon>
    </lineage>
</organism>
<accession>A0ABS2M135</accession>
<sequence length="321" mass="34653">MTIPAILAENLGRTFGDKVAINNVNLKIPSGEVYGLLGPNGAGKSTIVRILCTLLMPTQGRARVAGYDVATDPMAVRLRIGAALQSTAIDGLQTGREMLALQAQLYGISSVVAQKRIAELEALVDLGKDFDKRVSTYSGGMKRRLDIAIAMLHRPPMLFLDEPTTGLDPRSRQQMWDEVRRLNKELGVTILLTTQYLEEADSLAHRIGIINNGGVVSEGSPRELKRLVRDDIVVANVQGDAVSVESRLADIRGVKSLTVTGDRIEARVSDGAQAIGSVAIGIQQAGLTLNDITLRTPTLDDVFMELTGAHMNKEVGHEPVR</sequence>